<dbReference type="Pfam" id="PF00294">
    <property type="entry name" value="PfkB"/>
    <property type="match status" value="1"/>
</dbReference>
<name>A0A2V1HPK1_9MICO</name>
<dbReference type="PANTHER" id="PTHR43085:SF1">
    <property type="entry name" value="PSEUDOURIDINE KINASE-RELATED"/>
    <property type="match status" value="1"/>
</dbReference>
<evidence type="ECO:0000313" key="8">
    <source>
        <dbReference type="Proteomes" id="UP000244893"/>
    </source>
</evidence>
<dbReference type="GO" id="GO:0005524">
    <property type="term" value="F:ATP binding"/>
    <property type="evidence" value="ECO:0007669"/>
    <property type="project" value="UniProtKB-KW"/>
</dbReference>
<evidence type="ECO:0000256" key="3">
    <source>
        <dbReference type="ARBA" id="ARBA00022741"/>
    </source>
</evidence>
<dbReference type="Gene3D" id="3.40.1190.20">
    <property type="match status" value="1"/>
</dbReference>
<dbReference type="Proteomes" id="UP000244893">
    <property type="component" value="Unassembled WGS sequence"/>
</dbReference>
<evidence type="ECO:0000256" key="2">
    <source>
        <dbReference type="ARBA" id="ARBA00022679"/>
    </source>
</evidence>
<evidence type="ECO:0000256" key="5">
    <source>
        <dbReference type="ARBA" id="ARBA00022840"/>
    </source>
</evidence>
<protein>
    <submittedName>
        <fullName evidence="7">Sugar kinase</fullName>
    </submittedName>
</protein>
<dbReference type="OrthoDB" id="9808601at2"/>
<comment type="caution">
    <text evidence="7">The sequence shown here is derived from an EMBL/GenBank/DDBJ whole genome shotgun (WGS) entry which is preliminary data.</text>
</comment>
<dbReference type="EMBL" id="QEOP01000002">
    <property type="protein sequence ID" value="PVZ94563.1"/>
    <property type="molecule type" value="Genomic_DNA"/>
</dbReference>
<evidence type="ECO:0000256" key="4">
    <source>
        <dbReference type="ARBA" id="ARBA00022777"/>
    </source>
</evidence>
<organism evidence="7 8">
    <name type="scientific">Amnibacterium flavum</name>
    <dbReference type="NCBI Taxonomy" id="2173173"/>
    <lineage>
        <taxon>Bacteria</taxon>
        <taxon>Bacillati</taxon>
        <taxon>Actinomycetota</taxon>
        <taxon>Actinomycetes</taxon>
        <taxon>Micrococcales</taxon>
        <taxon>Microbacteriaceae</taxon>
        <taxon>Amnibacterium</taxon>
    </lineage>
</organism>
<evidence type="ECO:0000313" key="7">
    <source>
        <dbReference type="EMBL" id="PVZ94563.1"/>
    </source>
</evidence>
<evidence type="ECO:0000256" key="1">
    <source>
        <dbReference type="ARBA" id="ARBA00010688"/>
    </source>
</evidence>
<dbReference type="PROSITE" id="PS00584">
    <property type="entry name" value="PFKB_KINASES_2"/>
    <property type="match status" value="1"/>
</dbReference>
<keyword evidence="2" id="KW-0808">Transferase</keyword>
<feature type="domain" description="Carbohydrate kinase PfkB" evidence="6">
    <location>
        <begin position="4"/>
        <end position="299"/>
    </location>
</feature>
<sequence>MVAEVYTLGEAMARISSTTTGPLRHSPLMKLGIAGAEANVAIGLARLGVAAEWSGRVGDDEFGRLITSVLRGEGVLTDAIVDGTANTGLLIKERRTAGLSRVQYYRAASAGSRYAPADVDDAAVEQAEILHVTGITPALSDSARAAVEHAIDVASAAGTTVSFDVNYRTGLWSAEEAAPVLRSIAARADIVFAGHSEAGLIVDGEDDWQLAEGLAALGSQQVVIKRGRAGAVAVIDGTRFTAPLYVMDELDPIGAGDAFTAGYLAEWIAKASPEQMLQTASQCGAFSVTVEGDWEGLPTRDDLNLLTSMGEVQR</sequence>
<keyword evidence="4 7" id="KW-0418">Kinase</keyword>
<dbReference type="InterPro" id="IPR029056">
    <property type="entry name" value="Ribokinase-like"/>
</dbReference>
<accession>A0A2V1HPK1</accession>
<keyword evidence="5" id="KW-0067">ATP-binding</keyword>
<comment type="similarity">
    <text evidence="1">Belongs to the carbohydrate kinase PfkB family.</text>
</comment>
<dbReference type="PANTHER" id="PTHR43085">
    <property type="entry name" value="HEXOKINASE FAMILY MEMBER"/>
    <property type="match status" value="1"/>
</dbReference>
<reference evidence="7 8" key="1">
    <citation type="submission" date="2018-05" db="EMBL/GenBank/DDBJ databases">
        <title>Amnibacterium sp. M8JJ-5, whole genome shotgun sequence.</title>
        <authorList>
            <person name="Tuo L."/>
        </authorList>
    </citation>
    <scope>NUCLEOTIDE SEQUENCE [LARGE SCALE GENOMIC DNA]</scope>
    <source>
        <strain evidence="7 8">M8JJ-5</strain>
    </source>
</reference>
<keyword evidence="3" id="KW-0547">Nucleotide-binding</keyword>
<dbReference type="InterPro" id="IPR050306">
    <property type="entry name" value="PfkB_Carbo_kinase"/>
</dbReference>
<keyword evidence="8" id="KW-1185">Reference proteome</keyword>
<dbReference type="SUPFAM" id="SSF53613">
    <property type="entry name" value="Ribokinase-like"/>
    <property type="match status" value="1"/>
</dbReference>
<dbReference type="GO" id="GO:0016301">
    <property type="term" value="F:kinase activity"/>
    <property type="evidence" value="ECO:0007669"/>
    <property type="project" value="UniProtKB-KW"/>
</dbReference>
<gene>
    <name evidence="7" type="ORF">DDQ50_12750</name>
</gene>
<dbReference type="InterPro" id="IPR011611">
    <property type="entry name" value="PfkB_dom"/>
</dbReference>
<dbReference type="CDD" id="cd01166">
    <property type="entry name" value="KdgK"/>
    <property type="match status" value="1"/>
</dbReference>
<dbReference type="AlphaFoldDB" id="A0A2V1HPK1"/>
<evidence type="ECO:0000259" key="6">
    <source>
        <dbReference type="Pfam" id="PF00294"/>
    </source>
</evidence>
<proteinExistence type="inferred from homology"/>
<dbReference type="InterPro" id="IPR002173">
    <property type="entry name" value="Carboh/pur_kinase_PfkB_CS"/>
</dbReference>